<name>A0A8J8W9N0_9EURO</name>
<reference evidence="2" key="1">
    <citation type="journal article" date="2020" name="Front. Microbiol.">
        <title>Gene regulatory networks of Penicillium echinulatum 2HH and Penicillium oxalicum 114-2 inferred by a computational biology approach.</title>
        <authorList>
            <person name="Lenz A.R."/>
            <person name="Galan-Vasquez E."/>
            <person name="Balbinot E."/>
            <person name="De Abreu F.P."/>
            <person name="De Oliveira N.S."/>
            <person name="Da Rosa L.O."/>
            <person name="De Avila E Silva S."/>
            <person name="Camassola M."/>
            <person name="Dillon A.J.P."/>
            <person name="Perez-Rueda E."/>
        </authorList>
    </citation>
    <scope>NUCLEOTIDE SEQUENCE</scope>
    <source>
        <strain evidence="2">S1M29</strain>
    </source>
</reference>
<proteinExistence type="predicted"/>
<dbReference type="OrthoDB" id="4177740at2759"/>
<evidence type="ECO:0000313" key="3">
    <source>
        <dbReference type="Proteomes" id="UP000631181"/>
    </source>
</evidence>
<evidence type="ECO:0000313" key="2">
    <source>
        <dbReference type="EMBL" id="KAF7720327.1"/>
    </source>
</evidence>
<protein>
    <submittedName>
        <fullName evidence="2">Uncharacterized protein</fullName>
    </submittedName>
</protein>
<dbReference type="EMBL" id="WIWV01000001">
    <property type="protein sequence ID" value="KAF7720327.1"/>
    <property type="molecule type" value="Genomic_DNA"/>
</dbReference>
<dbReference type="Proteomes" id="UP000631181">
    <property type="component" value="Unassembled WGS sequence"/>
</dbReference>
<keyword evidence="3" id="KW-1185">Reference proteome</keyword>
<feature type="compositionally biased region" description="Basic and acidic residues" evidence="1">
    <location>
        <begin position="365"/>
        <end position="378"/>
    </location>
</feature>
<organism evidence="2 3">
    <name type="scientific">Penicillium ucsense</name>
    <dbReference type="NCBI Taxonomy" id="2839758"/>
    <lineage>
        <taxon>Eukaryota</taxon>
        <taxon>Fungi</taxon>
        <taxon>Dikarya</taxon>
        <taxon>Ascomycota</taxon>
        <taxon>Pezizomycotina</taxon>
        <taxon>Eurotiomycetes</taxon>
        <taxon>Eurotiomycetidae</taxon>
        <taxon>Eurotiales</taxon>
        <taxon>Aspergillaceae</taxon>
        <taxon>Penicillium</taxon>
    </lineage>
</organism>
<gene>
    <name evidence="2" type="ORF">PECM_000257</name>
</gene>
<feature type="region of interest" description="Disordered" evidence="1">
    <location>
        <begin position="313"/>
        <end position="378"/>
    </location>
</feature>
<sequence>MNPSLDELVTRRASLRTKYDEAVSKLLKALDSHPKPTYSRDDLTKLRITLATFNPGVPSFGTSLFEPMSREKLAGFSLKMSEQSQNTQNLHNRYDELYNRLPDQAGVVGYRQPNGREADIFYRNLESTSSYLGRLYKGSYKRTRRSHEFLTDTSKWTQLADGNPFEELPVGFLGGYSPNAQIPRWYVEANYEWQDNPRDPSTIRPHMMLVVRTGAIAVVGELLFCELACIAQVIKNRLQQEDFTRTSLFPVLLLLLCGPRHGRIVQAKYNKSGILKVRTSQIYTFERMVSAPWDLFLRYYVCYPHDGPDMEFASDEEEPEVSVVPPPASQYVSHESSSRRVLRNRRDKNPSTQKFKHASPKTPKAGKENVSRGIDEYE</sequence>
<dbReference type="AlphaFoldDB" id="A0A8J8W9N0"/>
<comment type="caution">
    <text evidence="2">The sequence shown here is derived from an EMBL/GenBank/DDBJ whole genome shotgun (WGS) entry which is preliminary data.</text>
</comment>
<evidence type="ECO:0000256" key="1">
    <source>
        <dbReference type="SAM" id="MobiDB-lite"/>
    </source>
</evidence>
<accession>A0A8J8W9N0</accession>